<dbReference type="InterPro" id="IPR050161">
    <property type="entry name" value="Siro_Cobalamin_biosynth"/>
</dbReference>
<evidence type="ECO:0000256" key="7">
    <source>
        <dbReference type="ARBA" id="ARBA00025705"/>
    </source>
</evidence>
<dbReference type="NCBIfam" id="NF004790">
    <property type="entry name" value="PRK06136.1"/>
    <property type="match status" value="1"/>
</dbReference>
<dbReference type="FunFam" id="3.40.1010.10:FF:000001">
    <property type="entry name" value="Siroheme synthase"/>
    <property type="match status" value="1"/>
</dbReference>
<dbReference type="Gene3D" id="3.40.1010.10">
    <property type="entry name" value="Cobalt-precorrin-4 Transmethylase, Domain 1"/>
    <property type="match status" value="1"/>
</dbReference>
<dbReference type="CDD" id="cd11642">
    <property type="entry name" value="SUMT"/>
    <property type="match status" value="1"/>
</dbReference>
<dbReference type="PANTHER" id="PTHR45790">
    <property type="entry name" value="SIROHEME SYNTHASE-RELATED"/>
    <property type="match status" value="1"/>
</dbReference>
<evidence type="ECO:0000256" key="5">
    <source>
        <dbReference type="ARBA" id="ARBA00022691"/>
    </source>
</evidence>
<keyword evidence="6" id="KW-0627">Porphyrin biosynthesis</keyword>
<dbReference type="EC" id="2.1.1.107" evidence="2"/>
<evidence type="ECO:0000313" key="10">
    <source>
        <dbReference type="EMBL" id="MBA2934546.1"/>
    </source>
</evidence>
<evidence type="ECO:0000256" key="4">
    <source>
        <dbReference type="ARBA" id="ARBA00022679"/>
    </source>
</evidence>
<keyword evidence="4 8" id="KW-0808">Transferase</keyword>
<dbReference type="GO" id="GO:0004851">
    <property type="term" value="F:uroporphyrin-III C-methyltransferase activity"/>
    <property type="evidence" value="ECO:0007669"/>
    <property type="project" value="UniProtKB-EC"/>
</dbReference>
<dbReference type="Pfam" id="PF00590">
    <property type="entry name" value="TP_methylase"/>
    <property type="match status" value="1"/>
</dbReference>
<dbReference type="UniPathway" id="UPA00262">
    <property type="reaction ID" value="UER00211"/>
</dbReference>
<dbReference type="InterPro" id="IPR014777">
    <property type="entry name" value="4pyrrole_Mease_sub1"/>
</dbReference>
<dbReference type="InterPro" id="IPR035996">
    <property type="entry name" value="4pyrrol_Methylase_sf"/>
</dbReference>
<dbReference type="AlphaFoldDB" id="A0A838L8S9"/>
<evidence type="ECO:0000256" key="8">
    <source>
        <dbReference type="RuleBase" id="RU003960"/>
    </source>
</evidence>
<evidence type="ECO:0000256" key="3">
    <source>
        <dbReference type="ARBA" id="ARBA00022603"/>
    </source>
</evidence>
<accession>A0A838L8S9</accession>
<evidence type="ECO:0000256" key="2">
    <source>
        <dbReference type="ARBA" id="ARBA00012162"/>
    </source>
</evidence>
<evidence type="ECO:0000259" key="9">
    <source>
        <dbReference type="Pfam" id="PF00590"/>
    </source>
</evidence>
<dbReference type="InterPro" id="IPR000878">
    <property type="entry name" value="4pyrrol_Mease"/>
</dbReference>
<feature type="domain" description="Tetrapyrrole methylase" evidence="9">
    <location>
        <begin position="10"/>
        <end position="221"/>
    </location>
</feature>
<dbReference type="PANTHER" id="PTHR45790:SF3">
    <property type="entry name" value="S-ADENOSYL-L-METHIONINE-DEPENDENT UROPORPHYRINOGEN III METHYLTRANSFERASE, CHLOROPLASTIC"/>
    <property type="match status" value="1"/>
</dbReference>
<comment type="caution">
    <text evidence="10">The sequence shown here is derived from an EMBL/GenBank/DDBJ whole genome shotgun (WGS) entry which is preliminary data.</text>
</comment>
<comment type="similarity">
    <text evidence="1 8">Belongs to the precorrin methyltransferase family.</text>
</comment>
<sequence length="362" mass="37858">MTQDDFVPGTVWLVGAGPGDPELLTRKAERLLAHADVVFHDALVGAGVLALARPGAELVSVGKRSGRHSKSQGDINALLLRAAREGRRVVRLKGGDPSIFGRSAEEMECLAAAGIRVQVCPGITAASAAAGSAGISLTLRGLARGLTFVTAHARAGEMLAIDWPALVRSEATLAVYMGRSAAGEVARNLIAAGLSSETAVLVAVDVSLPSERLVRGRLSALPFLVEAVSDDSPTLLLIGEATKSSPGTGLSDENASASLSPVDLHVSHRARLRPMLTIAVAQGTPEPMRNQTLWVPTPSGEIEVIVTGEALEVLRAGGHLFQDGISLIRHYRSFIAEVALDKYQQEGDRSRAVVVDATDVAD</sequence>
<evidence type="ECO:0000256" key="6">
    <source>
        <dbReference type="ARBA" id="ARBA00023244"/>
    </source>
</evidence>
<dbReference type="PROSITE" id="PS00840">
    <property type="entry name" value="SUMT_2"/>
    <property type="match status" value="1"/>
</dbReference>
<dbReference type="Gene3D" id="3.30.950.10">
    <property type="entry name" value="Methyltransferase, Cobalt-precorrin-4 Transmethylase, Domain 2"/>
    <property type="match status" value="1"/>
</dbReference>
<dbReference type="InterPro" id="IPR003043">
    <property type="entry name" value="Uropor_MeTrfase_CS"/>
</dbReference>
<keyword evidence="5" id="KW-0949">S-adenosyl-L-methionine</keyword>
<reference evidence="10 11" key="1">
    <citation type="submission" date="2020-07" db="EMBL/GenBank/DDBJ databases">
        <authorList>
            <person name="Sun Q."/>
        </authorList>
    </citation>
    <scope>NUCLEOTIDE SEQUENCE [LARGE SCALE GENOMIC DNA]</scope>
    <source>
        <strain evidence="10 11">CGMCC 1.13654</strain>
    </source>
</reference>
<dbReference type="Proteomes" id="UP000570166">
    <property type="component" value="Unassembled WGS sequence"/>
</dbReference>
<name>A0A838L8S9_9SPHN</name>
<evidence type="ECO:0000313" key="11">
    <source>
        <dbReference type="Proteomes" id="UP000570166"/>
    </source>
</evidence>
<protein>
    <recommendedName>
        <fullName evidence="2">uroporphyrinogen-III C-methyltransferase</fullName>
        <ecNumber evidence="2">2.1.1.107</ecNumber>
    </recommendedName>
</protein>
<gene>
    <name evidence="10" type="primary">cobA</name>
    <name evidence="10" type="ORF">HZF05_10610</name>
</gene>
<dbReference type="NCBIfam" id="TIGR01469">
    <property type="entry name" value="cobA_cysG_Cterm"/>
    <property type="match status" value="1"/>
</dbReference>
<proteinExistence type="inferred from homology"/>
<keyword evidence="11" id="KW-1185">Reference proteome</keyword>
<dbReference type="InterPro" id="IPR006366">
    <property type="entry name" value="CobA/CysG_C"/>
</dbReference>
<organism evidence="10 11">
    <name type="scientific">Sphingomonas chungangi</name>
    <dbReference type="NCBI Taxonomy" id="2683589"/>
    <lineage>
        <taxon>Bacteria</taxon>
        <taxon>Pseudomonadati</taxon>
        <taxon>Pseudomonadota</taxon>
        <taxon>Alphaproteobacteria</taxon>
        <taxon>Sphingomonadales</taxon>
        <taxon>Sphingomonadaceae</taxon>
        <taxon>Sphingomonas</taxon>
    </lineage>
</organism>
<dbReference type="InterPro" id="IPR014776">
    <property type="entry name" value="4pyrrole_Mease_sub2"/>
</dbReference>
<keyword evidence="3 8" id="KW-0489">Methyltransferase</keyword>
<dbReference type="GO" id="GO:0019354">
    <property type="term" value="P:siroheme biosynthetic process"/>
    <property type="evidence" value="ECO:0007669"/>
    <property type="project" value="UniProtKB-UniPathway"/>
</dbReference>
<dbReference type="EMBL" id="JACEIB010000006">
    <property type="protein sequence ID" value="MBA2934546.1"/>
    <property type="molecule type" value="Genomic_DNA"/>
</dbReference>
<evidence type="ECO:0000256" key="1">
    <source>
        <dbReference type="ARBA" id="ARBA00005879"/>
    </source>
</evidence>
<dbReference type="SUPFAM" id="SSF53790">
    <property type="entry name" value="Tetrapyrrole methylase"/>
    <property type="match status" value="1"/>
</dbReference>
<dbReference type="GO" id="GO:0032259">
    <property type="term" value="P:methylation"/>
    <property type="evidence" value="ECO:0007669"/>
    <property type="project" value="UniProtKB-KW"/>
</dbReference>
<comment type="pathway">
    <text evidence="7">Porphyrin-containing compound metabolism; siroheme biosynthesis; precorrin-2 from uroporphyrinogen III: step 1/1.</text>
</comment>